<accession>A0A2V3ZY82</accession>
<evidence type="ECO:0008006" key="5">
    <source>
        <dbReference type="Google" id="ProtNLM"/>
    </source>
</evidence>
<keyword evidence="4" id="KW-1185">Reference proteome</keyword>
<dbReference type="Proteomes" id="UP000248079">
    <property type="component" value="Unassembled WGS sequence"/>
</dbReference>
<name>A0A2V3ZY82_9BACT</name>
<feature type="repeat" description="TPR" evidence="1">
    <location>
        <begin position="655"/>
        <end position="688"/>
    </location>
</feature>
<feature type="repeat" description="TPR" evidence="1">
    <location>
        <begin position="546"/>
        <end position="579"/>
    </location>
</feature>
<feature type="signal peptide" evidence="2">
    <location>
        <begin position="1"/>
        <end position="24"/>
    </location>
</feature>
<dbReference type="AlphaFoldDB" id="A0A2V3ZY82"/>
<dbReference type="PANTHER" id="PTHR12558:SF13">
    <property type="entry name" value="CELL DIVISION CYCLE PROTEIN 27 HOMOLOG"/>
    <property type="match status" value="1"/>
</dbReference>
<dbReference type="SMART" id="SM00028">
    <property type="entry name" value="TPR"/>
    <property type="match status" value="9"/>
</dbReference>
<dbReference type="Gene3D" id="1.25.40.10">
    <property type="entry name" value="Tetratricopeptide repeat domain"/>
    <property type="match status" value="8"/>
</dbReference>
<protein>
    <recommendedName>
        <fullName evidence="5">Outer membrane lipoprotein BamD-like domain-containing protein</fullName>
    </recommendedName>
</protein>
<keyword evidence="1" id="KW-0802">TPR repeat</keyword>
<reference evidence="3 4" key="1">
    <citation type="submission" date="2018-05" db="EMBL/GenBank/DDBJ databases">
        <title>Marinifilum breve JC075T sp. nov., a marine bacterium isolated from Yongle Blue Hole in the South China Sea.</title>
        <authorList>
            <person name="Fu T."/>
        </authorList>
    </citation>
    <scope>NUCLEOTIDE SEQUENCE [LARGE SCALE GENOMIC DNA]</scope>
    <source>
        <strain evidence="3 4">JC075</strain>
    </source>
</reference>
<organism evidence="3 4">
    <name type="scientific">Marinifilum breve</name>
    <dbReference type="NCBI Taxonomy" id="2184082"/>
    <lineage>
        <taxon>Bacteria</taxon>
        <taxon>Pseudomonadati</taxon>
        <taxon>Bacteroidota</taxon>
        <taxon>Bacteroidia</taxon>
        <taxon>Marinilabiliales</taxon>
        <taxon>Marinifilaceae</taxon>
    </lineage>
</organism>
<evidence type="ECO:0000256" key="2">
    <source>
        <dbReference type="SAM" id="SignalP"/>
    </source>
</evidence>
<dbReference type="Pfam" id="PF13174">
    <property type="entry name" value="TPR_6"/>
    <property type="match status" value="3"/>
</dbReference>
<keyword evidence="2" id="KW-0732">Signal</keyword>
<dbReference type="InterPro" id="IPR011990">
    <property type="entry name" value="TPR-like_helical_dom_sf"/>
</dbReference>
<dbReference type="PROSITE" id="PS50005">
    <property type="entry name" value="TPR"/>
    <property type="match status" value="2"/>
</dbReference>
<evidence type="ECO:0000313" key="4">
    <source>
        <dbReference type="Proteomes" id="UP000248079"/>
    </source>
</evidence>
<gene>
    <name evidence="3" type="ORF">DF185_11625</name>
</gene>
<dbReference type="SUPFAM" id="SSF48452">
    <property type="entry name" value="TPR-like"/>
    <property type="match status" value="6"/>
</dbReference>
<evidence type="ECO:0000256" key="1">
    <source>
        <dbReference type="PROSITE-ProRule" id="PRU00339"/>
    </source>
</evidence>
<dbReference type="Pfam" id="PF13181">
    <property type="entry name" value="TPR_8"/>
    <property type="match status" value="1"/>
</dbReference>
<sequence length="1062" mass="123693">MRSRYLLWIFLSLLLISINNPSQAQKSLNHYSDSQIWQSANEKFQNKNFGAARKEFQEFINRNSTEFSEKRSQAEFYMALCSIELFRPGAEEEMKTFIRNYPESNKIQLAYFQLGRQQYRNKKYKAALLWFKQVDPYLLKNDDLTEYRFKIAYSYFRKADYENARKNFYEIIEVSGDYNAPANYYYAHIAYLNKNYQTALSGFEKLESNKTFAPIVPYYICQIYFLQERYQDLLSYAPKYLEDASVKRQDEIAKMIGLAYYQEKEYAKAIPYLEKGKKSLVREERFAYGYCLYKQKKYEAAVPQFEKVGGEDDEMLQVATFCLADSYLKSGIKNGAKAAFASAARMDFDANMQQDALFNYAKLTYELSYSPFNETIKAFDEYLQKYPDSDRNDEAYDYLVKVYMTTRNYSDAITSMDKIKNKTPEIEKAYQRVSYLRGLELMKQLKYEEAIQAFDLSWKYRMYNSNISADRLYWKAEANYRLGNLKDAITQFKTFLVSPGSGTSEYFGQAYYNIAYANFDLDNYDEASDWFRKFVNQANEKDEFVSDAYNRIGDCYFLDREYNKAAEFYAKAAATTGWDADYALYQQAFCMGLMNQPNEKARLLEQVKTKYPTSQYSDDALYELARAMVKMDKQREAVGLYHELVKNHPKSSFAAKSLVQLGLMNYNLKEYKKAILNYKAVITEYPQSQEKQSALIGLKNVYVDLNKVNEYFAFVESAGNGSMVRSSEKDSLTYISAERLYMSGETDQGIKAFENYLSSFPAGMFRLNAQYYKADAALNSEDYDNALIGFEEVINQPDNLFTEKALLAASQLNFRNKSFDRSKNQYQRLIKTAEIPENINVAKVGLMRSVYNLGEFDLAVDASTDVLEMPKIQEEMIREATFKRAKSHLNLNRKAHALKDFKSLSKEVQSIEGAEAKFRIAEISYAQNKFDEAEKEINNFIEMNSPHHYWLAESFLLLSDVFLKKNDEFQAKYTLQSIVDNYGSKEDGIVERAQEKLNVLLEAEKQKEKEVASQSVELQFEGTDSIQNKKLFEENSAKTDSLGLDEERLMLQEMLEEEKEDE</sequence>
<dbReference type="InterPro" id="IPR019734">
    <property type="entry name" value="TPR_rpt"/>
</dbReference>
<dbReference type="RefSeq" id="WP_110360916.1">
    <property type="nucleotide sequence ID" value="NZ_QFLI01000004.1"/>
</dbReference>
<dbReference type="EMBL" id="QFLI01000004">
    <property type="protein sequence ID" value="PXY01286.1"/>
    <property type="molecule type" value="Genomic_DNA"/>
</dbReference>
<feature type="chain" id="PRO_5015952330" description="Outer membrane lipoprotein BamD-like domain-containing protein" evidence="2">
    <location>
        <begin position="25"/>
        <end position="1062"/>
    </location>
</feature>
<comment type="caution">
    <text evidence="3">The sequence shown here is derived from an EMBL/GenBank/DDBJ whole genome shotgun (WGS) entry which is preliminary data.</text>
</comment>
<dbReference type="OrthoDB" id="9814448at2"/>
<evidence type="ECO:0000313" key="3">
    <source>
        <dbReference type="EMBL" id="PXY01286.1"/>
    </source>
</evidence>
<dbReference type="PANTHER" id="PTHR12558">
    <property type="entry name" value="CELL DIVISION CYCLE 16,23,27"/>
    <property type="match status" value="1"/>
</dbReference>
<proteinExistence type="predicted"/>